<dbReference type="PANTHER" id="PTHR33169:SF14">
    <property type="entry name" value="TRANSCRIPTIONAL REGULATOR RV3488"/>
    <property type="match status" value="1"/>
</dbReference>
<dbReference type="Pfam" id="PF03551">
    <property type="entry name" value="PadR"/>
    <property type="match status" value="1"/>
</dbReference>
<evidence type="ECO:0000313" key="3">
    <source>
        <dbReference type="Proteomes" id="UP001172083"/>
    </source>
</evidence>
<keyword evidence="3" id="KW-1185">Reference proteome</keyword>
<sequence length="111" mass="12666">MGKYHLGEFEEIVMLTVGILEGKAYGFAIIEEIENRLNRPVSIGALQTVLKRLEQKGYLDSKFGEATAIRGGRRRRYYHLTSAGIAILEETKEQRMSLWNALPNLRLNKTL</sequence>
<dbReference type="InterPro" id="IPR005149">
    <property type="entry name" value="Tscrpt_reg_PadR_N"/>
</dbReference>
<evidence type="ECO:0000259" key="1">
    <source>
        <dbReference type="Pfam" id="PF03551"/>
    </source>
</evidence>
<dbReference type="Gene3D" id="1.10.10.10">
    <property type="entry name" value="Winged helix-like DNA-binding domain superfamily/Winged helix DNA-binding domain"/>
    <property type="match status" value="1"/>
</dbReference>
<dbReference type="InterPro" id="IPR036388">
    <property type="entry name" value="WH-like_DNA-bd_sf"/>
</dbReference>
<dbReference type="Proteomes" id="UP001172083">
    <property type="component" value="Unassembled WGS sequence"/>
</dbReference>
<dbReference type="RefSeq" id="WP_346758126.1">
    <property type="nucleotide sequence ID" value="NZ_JAUJEB010000001.1"/>
</dbReference>
<evidence type="ECO:0000313" key="2">
    <source>
        <dbReference type="EMBL" id="MDN5212809.1"/>
    </source>
</evidence>
<accession>A0ABT8L4Z9</accession>
<proteinExistence type="predicted"/>
<dbReference type="InterPro" id="IPR052509">
    <property type="entry name" value="Metal_resp_DNA-bind_regulator"/>
</dbReference>
<dbReference type="SUPFAM" id="SSF46785">
    <property type="entry name" value="Winged helix' DNA-binding domain"/>
    <property type="match status" value="1"/>
</dbReference>
<gene>
    <name evidence="2" type="ORF">QQ020_12160</name>
</gene>
<organism evidence="2 3">
    <name type="scientific">Agaribacillus aureus</name>
    <dbReference type="NCBI Taxonomy" id="3051825"/>
    <lineage>
        <taxon>Bacteria</taxon>
        <taxon>Pseudomonadati</taxon>
        <taxon>Bacteroidota</taxon>
        <taxon>Cytophagia</taxon>
        <taxon>Cytophagales</taxon>
        <taxon>Splendidivirgaceae</taxon>
        <taxon>Agaribacillus</taxon>
    </lineage>
</organism>
<comment type="caution">
    <text evidence="2">The sequence shown here is derived from an EMBL/GenBank/DDBJ whole genome shotgun (WGS) entry which is preliminary data.</text>
</comment>
<reference evidence="2" key="1">
    <citation type="submission" date="2023-06" db="EMBL/GenBank/DDBJ databases">
        <title>Genomic of Agaribacillus aureum.</title>
        <authorList>
            <person name="Wang G."/>
        </authorList>
    </citation>
    <scope>NUCLEOTIDE SEQUENCE</scope>
    <source>
        <strain evidence="2">BMA12</strain>
    </source>
</reference>
<protein>
    <submittedName>
        <fullName evidence="2">Helix-turn-helix transcriptional regulator</fullName>
    </submittedName>
</protein>
<feature type="domain" description="Transcription regulator PadR N-terminal" evidence="1">
    <location>
        <begin position="21"/>
        <end position="89"/>
    </location>
</feature>
<name>A0ABT8L4Z9_9BACT</name>
<dbReference type="EMBL" id="JAUJEB010000001">
    <property type="protein sequence ID" value="MDN5212809.1"/>
    <property type="molecule type" value="Genomic_DNA"/>
</dbReference>
<dbReference type="InterPro" id="IPR036390">
    <property type="entry name" value="WH_DNA-bd_sf"/>
</dbReference>
<dbReference type="PANTHER" id="PTHR33169">
    <property type="entry name" value="PADR-FAMILY TRANSCRIPTIONAL REGULATOR"/>
    <property type="match status" value="1"/>
</dbReference>